<gene>
    <name evidence="6" type="ORF">HERILL_LOCUS7133</name>
</gene>
<dbReference type="InterPro" id="IPR013761">
    <property type="entry name" value="SAM/pointed_sf"/>
</dbReference>
<dbReference type="PANTHER" id="PTHR12301">
    <property type="entry name" value="SAM-DOMAIN, SH3 AND NUCLEAR LOCALIZATION SIGNALS PROTEIN RELATED"/>
    <property type="match status" value="1"/>
</dbReference>
<comment type="subcellular location">
    <subcellularLocation>
        <location evidence="1">Cytoplasm</location>
    </subcellularLocation>
</comment>
<dbReference type="InParanoid" id="A0A7R8YT14"/>
<keyword evidence="2" id="KW-0963">Cytoplasm</keyword>
<evidence type="ECO:0000313" key="7">
    <source>
        <dbReference type="Proteomes" id="UP000594454"/>
    </source>
</evidence>
<dbReference type="SUPFAM" id="SSF47769">
    <property type="entry name" value="SAM/Pointed domain"/>
    <property type="match status" value="1"/>
</dbReference>
<dbReference type="OrthoDB" id="10047268at2759"/>
<sequence>MASRNIVCEWLRAIGMSQYADSFMENGYDELEICKQIGEIDLDAIGVENAQHRHKLLKSVRQLREKGAASVYVMINDPKAMSSSNEILTGCDSSPEKLETVMKKHLEADGIRLTAHPYSTPVSKLLVHTLHI</sequence>
<dbReference type="FunFam" id="1.10.150.50:FF:000055">
    <property type="entry name" value="Sterile alpha motif domain containing 5"/>
    <property type="match status" value="1"/>
</dbReference>
<organism evidence="6 7">
    <name type="scientific">Hermetia illucens</name>
    <name type="common">Black soldier fly</name>
    <dbReference type="NCBI Taxonomy" id="343691"/>
    <lineage>
        <taxon>Eukaryota</taxon>
        <taxon>Metazoa</taxon>
        <taxon>Ecdysozoa</taxon>
        <taxon>Arthropoda</taxon>
        <taxon>Hexapoda</taxon>
        <taxon>Insecta</taxon>
        <taxon>Pterygota</taxon>
        <taxon>Neoptera</taxon>
        <taxon>Endopterygota</taxon>
        <taxon>Diptera</taxon>
        <taxon>Brachycera</taxon>
        <taxon>Stratiomyomorpha</taxon>
        <taxon>Stratiomyidae</taxon>
        <taxon>Hermetiinae</taxon>
        <taxon>Hermetia</taxon>
    </lineage>
</organism>
<protein>
    <recommendedName>
        <fullName evidence="4">Sterile alpha motif domain-containing protein 5</fullName>
    </recommendedName>
</protein>
<evidence type="ECO:0000313" key="6">
    <source>
        <dbReference type="EMBL" id="CAD7084227.1"/>
    </source>
</evidence>
<dbReference type="PROSITE" id="PS50105">
    <property type="entry name" value="SAM_DOMAIN"/>
    <property type="match status" value="1"/>
</dbReference>
<name>A0A7R8YT14_HERIL</name>
<dbReference type="SMART" id="SM00454">
    <property type="entry name" value="SAM"/>
    <property type="match status" value="1"/>
</dbReference>
<dbReference type="Pfam" id="PF00536">
    <property type="entry name" value="SAM_1"/>
    <property type="match status" value="1"/>
</dbReference>
<proteinExistence type="predicted"/>
<evidence type="ECO:0000256" key="3">
    <source>
        <dbReference type="ARBA" id="ARBA00065890"/>
    </source>
</evidence>
<dbReference type="AlphaFoldDB" id="A0A7R8YT14"/>
<keyword evidence="7" id="KW-1185">Reference proteome</keyword>
<dbReference type="Proteomes" id="UP000594454">
    <property type="component" value="Chromosome 3"/>
</dbReference>
<dbReference type="InterPro" id="IPR001660">
    <property type="entry name" value="SAM"/>
</dbReference>
<comment type="subunit">
    <text evidence="3">Interacts promiscuously (via SAM domain) with EPHA5, EPHA6, EPHA7, EPHA8, EPHB1, EPHB2, EPHB3 and EPHB4 (via SAM domain) (in vitro).</text>
</comment>
<evidence type="ECO:0000256" key="4">
    <source>
        <dbReference type="ARBA" id="ARBA00073398"/>
    </source>
</evidence>
<evidence type="ECO:0000259" key="5">
    <source>
        <dbReference type="PROSITE" id="PS50105"/>
    </source>
</evidence>
<feature type="domain" description="SAM" evidence="5">
    <location>
        <begin position="2"/>
        <end position="66"/>
    </location>
</feature>
<evidence type="ECO:0000256" key="1">
    <source>
        <dbReference type="ARBA" id="ARBA00004496"/>
    </source>
</evidence>
<dbReference type="InterPro" id="IPR051725">
    <property type="entry name" value="SAM-SH3_domain_protein"/>
</dbReference>
<dbReference type="PANTHER" id="PTHR12301:SF8">
    <property type="entry name" value="STERILE ALPHA MOTIF DOMAIN-CONTAINING PROTEIN 5"/>
    <property type="match status" value="1"/>
</dbReference>
<evidence type="ECO:0000256" key="2">
    <source>
        <dbReference type="ARBA" id="ARBA00022490"/>
    </source>
</evidence>
<dbReference type="EMBL" id="LR899011">
    <property type="protein sequence ID" value="CAD7084227.1"/>
    <property type="molecule type" value="Genomic_DNA"/>
</dbReference>
<dbReference type="Gene3D" id="1.10.150.50">
    <property type="entry name" value="Transcription Factor, Ets-1"/>
    <property type="match status" value="1"/>
</dbReference>
<accession>A0A7R8YT14</accession>
<reference evidence="6 7" key="1">
    <citation type="submission" date="2020-11" db="EMBL/GenBank/DDBJ databases">
        <authorList>
            <person name="Wallbank WR R."/>
            <person name="Pardo Diaz C."/>
            <person name="Kozak K."/>
            <person name="Martin S."/>
            <person name="Jiggins C."/>
            <person name="Moest M."/>
            <person name="Warren A I."/>
            <person name="Generalovic N T."/>
            <person name="Byers J.R.P. K."/>
            <person name="Montejo-Kovacevich G."/>
            <person name="Yen C E."/>
        </authorList>
    </citation>
    <scope>NUCLEOTIDE SEQUENCE [LARGE SCALE GENOMIC DNA]</scope>
</reference>
<dbReference type="GO" id="GO:0005737">
    <property type="term" value="C:cytoplasm"/>
    <property type="evidence" value="ECO:0007669"/>
    <property type="project" value="UniProtKB-SubCell"/>
</dbReference>